<feature type="transmembrane region" description="Helical" evidence="5">
    <location>
        <begin position="49"/>
        <end position="68"/>
    </location>
</feature>
<keyword evidence="2 5" id="KW-0812">Transmembrane</keyword>
<dbReference type="PANTHER" id="PTHR46561:SF11">
    <property type="entry name" value="SERPENTINE RECEPTOR CLASS ALPHA_BETA-14"/>
    <property type="match status" value="1"/>
</dbReference>
<dbReference type="Proteomes" id="UP000095287">
    <property type="component" value="Unplaced"/>
</dbReference>
<dbReference type="InterPro" id="IPR019408">
    <property type="entry name" value="7TM_GPCR_serpentine_rcpt_Srab"/>
</dbReference>
<feature type="transmembrane region" description="Helical" evidence="5">
    <location>
        <begin position="123"/>
        <end position="147"/>
    </location>
</feature>
<keyword evidence="3 5" id="KW-1133">Transmembrane helix</keyword>
<dbReference type="Pfam" id="PF10292">
    <property type="entry name" value="7TM_GPCR_Srab"/>
    <property type="match status" value="1"/>
</dbReference>
<proteinExistence type="predicted"/>
<dbReference type="GO" id="GO:0016020">
    <property type="term" value="C:membrane"/>
    <property type="evidence" value="ECO:0007669"/>
    <property type="project" value="UniProtKB-SubCell"/>
</dbReference>
<evidence type="ECO:0000313" key="6">
    <source>
        <dbReference type="Proteomes" id="UP000095287"/>
    </source>
</evidence>
<feature type="transmembrane region" description="Helical" evidence="5">
    <location>
        <begin position="89"/>
        <end position="117"/>
    </location>
</feature>
<dbReference type="PANTHER" id="PTHR46561">
    <property type="entry name" value="SERPENTINE RECEPTOR, CLASS AB (CLASS A-LIKE)-RELATED"/>
    <property type="match status" value="1"/>
</dbReference>
<dbReference type="WBParaSite" id="L893_g11022.t1">
    <property type="protein sequence ID" value="L893_g11022.t1"/>
    <property type="gene ID" value="L893_g11022"/>
</dbReference>
<organism evidence="6 7">
    <name type="scientific">Steinernema glaseri</name>
    <dbReference type="NCBI Taxonomy" id="37863"/>
    <lineage>
        <taxon>Eukaryota</taxon>
        <taxon>Metazoa</taxon>
        <taxon>Ecdysozoa</taxon>
        <taxon>Nematoda</taxon>
        <taxon>Chromadorea</taxon>
        <taxon>Rhabditida</taxon>
        <taxon>Tylenchina</taxon>
        <taxon>Panagrolaimomorpha</taxon>
        <taxon>Strongyloidoidea</taxon>
        <taxon>Steinernematidae</taxon>
        <taxon>Steinernema</taxon>
    </lineage>
</organism>
<keyword evidence="6" id="KW-1185">Reference proteome</keyword>
<evidence type="ECO:0000256" key="1">
    <source>
        <dbReference type="ARBA" id="ARBA00004141"/>
    </source>
</evidence>
<accession>A0A1I7XYW4</accession>
<evidence type="ECO:0000313" key="7">
    <source>
        <dbReference type="WBParaSite" id="L893_g11022.t1"/>
    </source>
</evidence>
<evidence type="ECO:0000256" key="4">
    <source>
        <dbReference type="ARBA" id="ARBA00023136"/>
    </source>
</evidence>
<evidence type="ECO:0000256" key="5">
    <source>
        <dbReference type="SAM" id="Phobius"/>
    </source>
</evidence>
<dbReference type="AlphaFoldDB" id="A0A1I7XYW4"/>
<comment type="subcellular location">
    <subcellularLocation>
        <location evidence="1">Membrane</location>
        <topology evidence="1">Multi-pass membrane protein</topology>
    </subcellularLocation>
</comment>
<name>A0A1I7XYW4_9BILA</name>
<keyword evidence="4 5" id="KW-0472">Membrane</keyword>
<protein>
    <submittedName>
        <fullName evidence="7">G_PROTEIN_RECEP_F1_2 domain-containing protein</fullName>
    </submittedName>
</protein>
<feature type="transmembrane region" description="Helical" evidence="5">
    <location>
        <begin position="21"/>
        <end position="43"/>
    </location>
</feature>
<evidence type="ECO:0000256" key="3">
    <source>
        <dbReference type="ARBA" id="ARBA00022989"/>
    </source>
</evidence>
<evidence type="ECO:0000256" key="2">
    <source>
        <dbReference type="ARBA" id="ARBA00022692"/>
    </source>
</evidence>
<sequence>MDYNQRMFYMGLTDKNHIAEPVMYSLAAIEVANVVILAVLFFLNRNLAAIEVANVVILAVLFFLNRKWRRGGDRLQTSLSHKYQIEENINAIAFVFPLSTIHCVFYMATGFLMPFLAFSQATIAGRAIAAARTEFIPLYYVVFPLLLQLRTVAKNGKDRVYPSLLRRVSAASSAKNSGQEEEDLEAGEHSLHWKLLYPSAERGKRAFRHAEEDV</sequence>
<dbReference type="InterPro" id="IPR053286">
    <property type="entry name" value="Nematode_rcpt-like_srab"/>
</dbReference>
<reference evidence="7" key="1">
    <citation type="submission" date="2016-11" db="UniProtKB">
        <authorList>
            <consortium name="WormBaseParasite"/>
        </authorList>
    </citation>
    <scope>IDENTIFICATION</scope>
</reference>